<evidence type="ECO:0000313" key="1">
    <source>
        <dbReference type="EMBL" id="SDT74963.1"/>
    </source>
</evidence>
<dbReference type="STRING" id="113562.SAMN04489716_7150"/>
<evidence type="ECO:0000313" key="2">
    <source>
        <dbReference type="Proteomes" id="UP000198688"/>
    </source>
</evidence>
<protein>
    <submittedName>
        <fullName evidence="1">Uncharacterized protein</fullName>
    </submittedName>
</protein>
<reference evidence="1 2" key="1">
    <citation type="submission" date="2016-10" db="EMBL/GenBank/DDBJ databases">
        <authorList>
            <person name="de Groot N.N."/>
        </authorList>
    </citation>
    <scope>NUCLEOTIDE SEQUENCE [LARGE SCALE GENOMIC DNA]</scope>
    <source>
        <strain evidence="1 2">DSM 43941</strain>
    </source>
</reference>
<gene>
    <name evidence="1" type="ORF">SAMN04489716_7150</name>
</gene>
<proteinExistence type="predicted"/>
<dbReference type="Proteomes" id="UP000198688">
    <property type="component" value="Chromosome I"/>
</dbReference>
<dbReference type="AlphaFoldDB" id="A0A1H2CWW2"/>
<organism evidence="1 2">
    <name type="scientific">Actinoplanes derwentensis</name>
    <dbReference type="NCBI Taxonomy" id="113562"/>
    <lineage>
        <taxon>Bacteria</taxon>
        <taxon>Bacillati</taxon>
        <taxon>Actinomycetota</taxon>
        <taxon>Actinomycetes</taxon>
        <taxon>Micromonosporales</taxon>
        <taxon>Micromonosporaceae</taxon>
        <taxon>Actinoplanes</taxon>
    </lineage>
</organism>
<accession>A0A1H2CWW2</accession>
<keyword evidence="2" id="KW-1185">Reference proteome</keyword>
<dbReference type="EMBL" id="LT629758">
    <property type="protein sequence ID" value="SDT74963.1"/>
    <property type="molecule type" value="Genomic_DNA"/>
</dbReference>
<name>A0A1H2CWW2_9ACTN</name>
<sequence length="184" mass="21191">MARVGTWLATIRLPGAVRYADYSTVVDAVCRPLYPSRHESYGRNRASGEPLPEFPDRPLAPVGDLILVTVEREPDGDSWHALYCPDRAQLIGPVTDHYGYRLQDDYELVQGHLRRWADPHAECGVPLDARPGEAPPPDLFAQWTDPDLCRRCLLTWLTRPEENRRRDADVPESVPRHRWWRFGR</sequence>